<dbReference type="Proteomes" id="UP001437256">
    <property type="component" value="Unassembled WGS sequence"/>
</dbReference>
<sequence>MVRVYGFGAGVKGKEKQTVGELYDLFESVASDIWPAEGADDNSDTDAEGNSEALEDQISNEIAAMKKPQKDKRFGSSAVMKPLDAKLIL</sequence>
<evidence type="ECO:0000313" key="1">
    <source>
        <dbReference type="EMBL" id="KAL0067884.1"/>
    </source>
</evidence>
<reference evidence="1 2" key="1">
    <citation type="submission" date="2024-05" db="EMBL/GenBank/DDBJ databases">
        <title>A draft genome resource for the thread blight pathogen Marasmius tenuissimus strain MS-2.</title>
        <authorList>
            <person name="Yulfo-Soto G.E."/>
            <person name="Baruah I.K."/>
            <person name="Amoako-Attah I."/>
            <person name="Bukari Y."/>
            <person name="Meinhardt L.W."/>
            <person name="Bailey B.A."/>
            <person name="Cohen S.P."/>
        </authorList>
    </citation>
    <scope>NUCLEOTIDE SEQUENCE [LARGE SCALE GENOMIC DNA]</scope>
    <source>
        <strain evidence="1 2">MS-2</strain>
    </source>
</reference>
<comment type="caution">
    <text evidence="1">The sequence shown here is derived from an EMBL/GenBank/DDBJ whole genome shotgun (WGS) entry which is preliminary data.</text>
</comment>
<name>A0ABR3A4G4_9AGAR</name>
<evidence type="ECO:0000313" key="2">
    <source>
        <dbReference type="Proteomes" id="UP001437256"/>
    </source>
</evidence>
<accession>A0ABR3A4G4</accession>
<gene>
    <name evidence="1" type="ORF">AAF712_005052</name>
</gene>
<keyword evidence="2" id="KW-1185">Reference proteome</keyword>
<dbReference type="EMBL" id="JBBXMP010000022">
    <property type="protein sequence ID" value="KAL0067884.1"/>
    <property type="molecule type" value="Genomic_DNA"/>
</dbReference>
<organism evidence="1 2">
    <name type="scientific">Marasmius tenuissimus</name>
    <dbReference type="NCBI Taxonomy" id="585030"/>
    <lineage>
        <taxon>Eukaryota</taxon>
        <taxon>Fungi</taxon>
        <taxon>Dikarya</taxon>
        <taxon>Basidiomycota</taxon>
        <taxon>Agaricomycotina</taxon>
        <taxon>Agaricomycetes</taxon>
        <taxon>Agaricomycetidae</taxon>
        <taxon>Agaricales</taxon>
        <taxon>Marasmiineae</taxon>
        <taxon>Marasmiaceae</taxon>
        <taxon>Marasmius</taxon>
    </lineage>
</organism>
<protein>
    <submittedName>
        <fullName evidence="1">Uncharacterized protein</fullName>
    </submittedName>
</protein>
<proteinExistence type="predicted"/>